<reference evidence="9" key="1">
    <citation type="submission" date="2016-10" db="EMBL/GenBank/DDBJ databases">
        <authorList>
            <person name="Varghese N."/>
            <person name="Submissions S."/>
        </authorList>
    </citation>
    <scope>NUCLEOTIDE SEQUENCE [LARGE SCALE GENOMIC DNA]</scope>
    <source>
        <strain evidence="9">DSM 25811 / CCM 8410 / LMG 26954 / E90</strain>
    </source>
</reference>
<dbReference type="AlphaFoldDB" id="A0A1G6LVY0"/>
<dbReference type="OrthoDB" id="5694214at2"/>
<dbReference type="Pfam" id="PF14322">
    <property type="entry name" value="SusD-like_3"/>
    <property type="match status" value="1"/>
</dbReference>
<evidence type="ECO:0000256" key="5">
    <source>
        <dbReference type="ARBA" id="ARBA00023237"/>
    </source>
</evidence>
<evidence type="ECO:0000256" key="2">
    <source>
        <dbReference type="ARBA" id="ARBA00006275"/>
    </source>
</evidence>
<keyword evidence="3" id="KW-0732">Signal</keyword>
<dbReference type="Proteomes" id="UP000198757">
    <property type="component" value="Unassembled WGS sequence"/>
</dbReference>
<comment type="similarity">
    <text evidence="2">Belongs to the SusD family.</text>
</comment>
<feature type="domain" description="SusD-like N-terminal" evidence="7">
    <location>
        <begin position="76"/>
        <end position="214"/>
    </location>
</feature>
<organism evidence="8 9">
    <name type="scientific">Niabella drilacis (strain DSM 25811 / CCM 8410 / CCUG 62505 / LMG 26954 / E90)</name>
    <dbReference type="NCBI Taxonomy" id="1285928"/>
    <lineage>
        <taxon>Bacteria</taxon>
        <taxon>Pseudomonadati</taxon>
        <taxon>Bacteroidota</taxon>
        <taxon>Chitinophagia</taxon>
        <taxon>Chitinophagales</taxon>
        <taxon>Chitinophagaceae</taxon>
        <taxon>Niabella</taxon>
    </lineage>
</organism>
<evidence type="ECO:0000256" key="3">
    <source>
        <dbReference type="ARBA" id="ARBA00022729"/>
    </source>
</evidence>
<evidence type="ECO:0000313" key="9">
    <source>
        <dbReference type="Proteomes" id="UP000198757"/>
    </source>
</evidence>
<dbReference type="RefSeq" id="WP_090389189.1">
    <property type="nucleotide sequence ID" value="NZ_FMZO01000002.1"/>
</dbReference>
<dbReference type="CDD" id="cd08977">
    <property type="entry name" value="SusD"/>
    <property type="match status" value="1"/>
</dbReference>
<evidence type="ECO:0000259" key="6">
    <source>
        <dbReference type="Pfam" id="PF07980"/>
    </source>
</evidence>
<accession>A0A1G6LVY0</accession>
<name>A0A1G6LVY0_NIADE</name>
<dbReference type="InterPro" id="IPR011990">
    <property type="entry name" value="TPR-like_helical_dom_sf"/>
</dbReference>
<gene>
    <name evidence="8" type="ORF">SAMN04487894_102476</name>
</gene>
<keyword evidence="9" id="KW-1185">Reference proteome</keyword>
<dbReference type="EMBL" id="FMZO01000002">
    <property type="protein sequence ID" value="SDC47359.1"/>
    <property type="molecule type" value="Genomic_DNA"/>
</dbReference>
<comment type="subcellular location">
    <subcellularLocation>
        <location evidence="1">Cell outer membrane</location>
    </subcellularLocation>
</comment>
<proteinExistence type="inferred from homology"/>
<keyword evidence="4" id="KW-0472">Membrane</keyword>
<feature type="domain" description="RagB/SusD" evidence="6">
    <location>
        <begin position="345"/>
        <end position="476"/>
    </location>
</feature>
<evidence type="ECO:0000256" key="1">
    <source>
        <dbReference type="ARBA" id="ARBA00004442"/>
    </source>
</evidence>
<dbReference type="SUPFAM" id="SSF48452">
    <property type="entry name" value="TPR-like"/>
    <property type="match status" value="1"/>
</dbReference>
<dbReference type="InterPro" id="IPR033985">
    <property type="entry name" value="SusD-like_N"/>
</dbReference>
<dbReference type="GO" id="GO:0009279">
    <property type="term" value="C:cell outer membrane"/>
    <property type="evidence" value="ECO:0007669"/>
    <property type="project" value="UniProtKB-SubCell"/>
</dbReference>
<protein>
    <submittedName>
        <fullName evidence="8">Starch-binding associating with outer membrane</fullName>
    </submittedName>
</protein>
<dbReference type="InterPro" id="IPR012944">
    <property type="entry name" value="SusD_RagB_dom"/>
</dbReference>
<dbReference type="Gene3D" id="1.25.40.390">
    <property type="match status" value="1"/>
</dbReference>
<sequence length="491" mass="55165">MKNYTYILYIVLLAFIPVSCTRNLELEPVSTISTASFWKTEDDANGALRGMYIRLRSVTATNLYLWGEARSQDMKQSVGNDFNNLRIFNNTLDATTAGPDWSSVYRVVNDANLILKYLPGIVFGADANRNRLLAEAFAMRAFCYFIMTKTWGTLPLVLEPTEGYDPAILYRERSGVNEVFVQIKNDIEKALSLFPDNNFQAGRNRWSKPAVNALKGDVFLWTAKKLNGGNNDLNTALTALNEVGAADVQLLTGFESVFNYDNKGNKEILMANNFQQFETGGTFMANMYIDAYPPNADPVARALIGTVGGGNYWTLSDDTRSRFKDDDTRKAATYTELYSVDPATGAKTSFYGCIQRKFNGTVDAGARLFIDDVILYRYADVLLMKAEAQNALGQDPANAINEVRKRAFGARFSEHTFVTGSKEANDNAILEERLLEFLYEGKYWWDILRFDKAATQIPYFKANPGHTYKYIWPLSLGILSSEPKVQQNTGY</sequence>
<dbReference type="STRING" id="1285928.SAMN04487894_102476"/>
<evidence type="ECO:0000313" key="8">
    <source>
        <dbReference type="EMBL" id="SDC47359.1"/>
    </source>
</evidence>
<keyword evidence="5" id="KW-0998">Cell outer membrane</keyword>
<evidence type="ECO:0000259" key="7">
    <source>
        <dbReference type="Pfam" id="PF14322"/>
    </source>
</evidence>
<dbReference type="Pfam" id="PF07980">
    <property type="entry name" value="SusD_RagB"/>
    <property type="match status" value="1"/>
</dbReference>
<evidence type="ECO:0000256" key="4">
    <source>
        <dbReference type="ARBA" id="ARBA00023136"/>
    </source>
</evidence>